<accession>A0ABS6SGW1</accession>
<evidence type="ECO:0000256" key="15">
    <source>
        <dbReference type="SAM" id="Coils"/>
    </source>
</evidence>
<evidence type="ECO:0000313" key="17">
    <source>
        <dbReference type="EMBL" id="MBV7257087.1"/>
    </source>
</evidence>
<organism evidence="17 18">
    <name type="scientific">Pacificimonas pallii</name>
    <dbReference type="NCBI Taxonomy" id="2827236"/>
    <lineage>
        <taxon>Bacteria</taxon>
        <taxon>Pseudomonadati</taxon>
        <taxon>Pseudomonadota</taxon>
        <taxon>Alphaproteobacteria</taxon>
        <taxon>Sphingomonadales</taxon>
        <taxon>Sphingosinicellaceae</taxon>
        <taxon>Pacificimonas</taxon>
    </lineage>
</organism>
<comment type="subunit">
    <text evidence="13">F-type ATPases have 2 components, F(1) - the catalytic core - and F(0) - the membrane proton channel. F(1) has five subunits: alpha(3), beta(3), gamma(1), delta(1), epsilon(1). F(0) has three main subunits: a(1), b(2) and c(10-14). The alpha and beta chains form an alternating ring which encloses part of the gamma chain. F(1) is attached to F(0) by a central stalk formed by the gamma and epsilon chains, while a peripheral stalk is formed by the delta and b chains.</text>
</comment>
<evidence type="ECO:0000256" key="1">
    <source>
        <dbReference type="ARBA" id="ARBA00005513"/>
    </source>
</evidence>
<name>A0ABS6SGW1_9SPHN</name>
<evidence type="ECO:0000256" key="16">
    <source>
        <dbReference type="SAM" id="MobiDB-lite"/>
    </source>
</evidence>
<dbReference type="InterPro" id="IPR002146">
    <property type="entry name" value="ATP_synth_b/b'su_bac/chlpt"/>
</dbReference>
<evidence type="ECO:0000313" key="18">
    <source>
        <dbReference type="Proteomes" id="UP000722336"/>
    </source>
</evidence>
<keyword evidence="5 13" id="KW-0375">Hydrogen ion transport</keyword>
<keyword evidence="15" id="KW-0175">Coiled coil</keyword>
<feature type="region of interest" description="Disordered" evidence="16">
    <location>
        <begin position="1"/>
        <end position="22"/>
    </location>
</feature>
<evidence type="ECO:0000256" key="2">
    <source>
        <dbReference type="ARBA" id="ARBA00022448"/>
    </source>
</evidence>
<dbReference type="Proteomes" id="UP000722336">
    <property type="component" value="Unassembled WGS sequence"/>
</dbReference>
<evidence type="ECO:0000256" key="6">
    <source>
        <dbReference type="ARBA" id="ARBA00022989"/>
    </source>
</evidence>
<keyword evidence="3 13" id="KW-0138">CF(0)</keyword>
<dbReference type="CDD" id="cd06503">
    <property type="entry name" value="ATP-synt_Fo_b"/>
    <property type="match status" value="1"/>
</dbReference>
<evidence type="ECO:0000256" key="3">
    <source>
        <dbReference type="ARBA" id="ARBA00022547"/>
    </source>
</evidence>
<evidence type="ECO:0000256" key="8">
    <source>
        <dbReference type="ARBA" id="ARBA00023136"/>
    </source>
</evidence>
<comment type="subcellular location">
    <subcellularLocation>
        <location evidence="13">Cell membrane</location>
        <topology evidence="13">Single-pass membrane protein</topology>
    </subcellularLocation>
    <subcellularLocation>
        <location evidence="12">Endomembrane system</location>
        <topology evidence="12">Single-pass membrane protein</topology>
    </subcellularLocation>
</comment>
<feature type="transmembrane region" description="Helical" evidence="13">
    <location>
        <begin position="58"/>
        <end position="76"/>
    </location>
</feature>
<proteinExistence type="inferred from homology"/>
<gene>
    <name evidence="13" type="primary">atpF</name>
    <name evidence="17" type="ORF">KCG44_09865</name>
</gene>
<keyword evidence="18" id="KW-1185">Reference proteome</keyword>
<comment type="function">
    <text evidence="11">Component of the F(0) channel, it forms part of the peripheral stalk, linking F(1) to F(0). The b'-subunit is a diverged and duplicated form of b found in plants and photosynthetic bacteria.</text>
</comment>
<comment type="caution">
    <text evidence="17">The sequence shown here is derived from an EMBL/GenBank/DDBJ whole genome shotgun (WGS) entry which is preliminary data.</text>
</comment>
<evidence type="ECO:0000256" key="4">
    <source>
        <dbReference type="ARBA" id="ARBA00022692"/>
    </source>
</evidence>
<keyword evidence="8 13" id="KW-0472">Membrane</keyword>
<dbReference type="RefSeq" id="WP_218445919.1">
    <property type="nucleotide sequence ID" value="NZ_JAGSPA010000003.1"/>
</dbReference>
<comment type="similarity">
    <text evidence="1 13 14">Belongs to the ATPase B chain family.</text>
</comment>
<reference evidence="17 18" key="1">
    <citation type="submission" date="2021-04" db="EMBL/GenBank/DDBJ databases">
        <authorList>
            <person name="Pira H."/>
            <person name="Risdian C."/>
            <person name="Wink J."/>
        </authorList>
    </citation>
    <scope>NUCLEOTIDE SEQUENCE [LARGE SCALE GENOMIC DNA]</scope>
    <source>
        <strain evidence="17 18">WHA3</strain>
    </source>
</reference>
<dbReference type="PANTHER" id="PTHR33445:SF1">
    <property type="entry name" value="ATP SYNTHASE SUBUNIT B"/>
    <property type="match status" value="1"/>
</dbReference>
<evidence type="ECO:0000256" key="13">
    <source>
        <dbReference type="HAMAP-Rule" id="MF_01398"/>
    </source>
</evidence>
<evidence type="ECO:0000256" key="7">
    <source>
        <dbReference type="ARBA" id="ARBA00023065"/>
    </source>
</evidence>
<evidence type="ECO:0000256" key="5">
    <source>
        <dbReference type="ARBA" id="ARBA00022781"/>
    </source>
</evidence>
<keyword evidence="4 13" id="KW-0812">Transmembrane</keyword>
<sequence>MQDAVRSVDVPQSTASDATGPDEIVLDAVGDGTEIAQSSEVIEAESGNNHEYFLGLDSTAWAAVSFFLFVGILLYLKVPAAIAKALDGRGARIRTELDEAKALRAEAEVLLAEQKTRAEQSAKDAEAILNNARTEAAGIVADAEANAAAMMVRRQEAAEGKIAAAERAAEADLKARVATLATTAAATIIRQQTGDKEQGDLTDRAIADLGARLN</sequence>
<evidence type="ECO:0000256" key="11">
    <source>
        <dbReference type="ARBA" id="ARBA00025614"/>
    </source>
</evidence>
<keyword evidence="6 13" id="KW-1133">Transmembrane helix</keyword>
<dbReference type="HAMAP" id="MF_01398">
    <property type="entry name" value="ATP_synth_b_bprime"/>
    <property type="match status" value="1"/>
</dbReference>
<dbReference type="Pfam" id="PF00430">
    <property type="entry name" value="ATP-synt_B"/>
    <property type="match status" value="1"/>
</dbReference>
<comment type="function">
    <text evidence="10 13">F(1)F(0) ATP synthase produces ATP from ADP in the presence of a proton or sodium gradient. F-type ATPases consist of two structural domains, F(1) containing the extramembraneous catalytic core and F(0) containing the membrane proton channel, linked together by a central stalk and a peripheral stalk. During catalysis, ATP synthesis in the catalytic domain of F(1) is coupled via a rotary mechanism of the central stalk subunits to proton translocation.</text>
</comment>
<keyword evidence="7 13" id="KW-0406">Ion transport</keyword>
<keyword evidence="13" id="KW-1003">Cell membrane</keyword>
<protein>
    <recommendedName>
        <fullName evidence="13">ATP synthase subunit b</fullName>
    </recommendedName>
    <alternativeName>
        <fullName evidence="13">ATP synthase F(0) sector subunit b</fullName>
    </alternativeName>
    <alternativeName>
        <fullName evidence="13">ATPase subunit I</fullName>
    </alternativeName>
    <alternativeName>
        <fullName evidence="13">F-type ATPase subunit b</fullName>
        <shortName evidence="13">F-ATPase subunit b</shortName>
    </alternativeName>
</protein>
<evidence type="ECO:0000256" key="9">
    <source>
        <dbReference type="ARBA" id="ARBA00023310"/>
    </source>
</evidence>
<dbReference type="EMBL" id="JAGSPA010000003">
    <property type="protein sequence ID" value="MBV7257087.1"/>
    <property type="molecule type" value="Genomic_DNA"/>
</dbReference>
<evidence type="ECO:0000256" key="12">
    <source>
        <dbReference type="ARBA" id="ARBA00037847"/>
    </source>
</evidence>
<evidence type="ECO:0000256" key="10">
    <source>
        <dbReference type="ARBA" id="ARBA00025198"/>
    </source>
</evidence>
<keyword evidence="9 13" id="KW-0066">ATP synthesis</keyword>
<evidence type="ECO:0000256" key="14">
    <source>
        <dbReference type="RuleBase" id="RU003848"/>
    </source>
</evidence>
<dbReference type="PANTHER" id="PTHR33445">
    <property type="entry name" value="ATP SYNTHASE SUBUNIT B', CHLOROPLASTIC"/>
    <property type="match status" value="1"/>
</dbReference>
<feature type="coiled-coil region" evidence="15">
    <location>
        <begin position="93"/>
        <end position="135"/>
    </location>
</feature>
<dbReference type="InterPro" id="IPR050059">
    <property type="entry name" value="ATP_synthase_B_chain"/>
</dbReference>
<keyword evidence="2 13" id="KW-0813">Transport</keyword>